<evidence type="ECO:0000313" key="4">
    <source>
        <dbReference type="Proteomes" id="UP000054107"/>
    </source>
</evidence>
<dbReference type="OrthoDB" id="2689584at2759"/>
<name>A0A0B7N356_9FUNG</name>
<dbReference type="InterPro" id="IPR027417">
    <property type="entry name" value="P-loop_NTPase"/>
</dbReference>
<dbReference type="GO" id="GO:0006281">
    <property type="term" value="P:DNA repair"/>
    <property type="evidence" value="ECO:0007669"/>
    <property type="project" value="UniProtKB-KW"/>
</dbReference>
<comment type="similarity">
    <text evidence="1">Belongs to the helicase family.</text>
</comment>
<evidence type="ECO:0000256" key="1">
    <source>
        <dbReference type="RuleBase" id="RU363044"/>
    </source>
</evidence>
<gene>
    <name evidence="3" type="primary">PARPA_03432.1 scaffold 7825</name>
</gene>
<keyword evidence="1" id="KW-0547">Nucleotide-binding</keyword>
<keyword evidence="1" id="KW-0233">DNA recombination</keyword>
<dbReference type="Proteomes" id="UP000054107">
    <property type="component" value="Unassembled WGS sequence"/>
</dbReference>
<dbReference type="AlphaFoldDB" id="A0A0B7N356"/>
<evidence type="ECO:0000259" key="2">
    <source>
        <dbReference type="Pfam" id="PF05970"/>
    </source>
</evidence>
<comment type="catalytic activity">
    <reaction evidence="1">
        <text>ATP + H2O = ADP + phosphate + H(+)</text>
        <dbReference type="Rhea" id="RHEA:13065"/>
        <dbReference type="ChEBI" id="CHEBI:15377"/>
        <dbReference type="ChEBI" id="CHEBI:15378"/>
        <dbReference type="ChEBI" id="CHEBI:30616"/>
        <dbReference type="ChEBI" id="CHEBI:43474"/>
        <dbReference type="ChEBI" id="CHEBI:456216"/>
        <dbReference type="EC" id="5.6.2.3"/>
    </reaction>
</comment>
<dbReference type="GO" id="GO:0006310">
    <property type="term" value="P:DNA recombination"/>
    <property type="evidence" value="ECO:0007669"/>
    <property type="project" value="UniProtKB-KW"/>
</dbReference>
<keyword evidence="1" id="KW-0227">DNA damage</keyword>
<dbReference type="Pfam" id="PF05970">
    <property type="entry name" value="PIF1"/>
    <property type="match status" value="1"/>
</dbReference>
<organism evidence="3 4">
    <name type="scientific">Parasitella parasitica</name>
    <dbReference type="NCBI Taxonomy" id="35722"/>
    <lineage>
        <taxon>Eukaryota</taxon>
        <taxon>Fungi</taxon>
        <taxon>Fungi incertae sedis</taxon>
        <taxon>Mucoromycota</taxon>
        <taxon>Mucoromycotina</taxon>
        <taxon>Mucoromycetes</taxon>
        <taxon>Mucorales</taxon>
        <taxon>Mucorineae</taxon>
        <taxon>Mucoraceae</taxon>
        <taxon>Parasitella</taxon>
    </lineage>
</organism>
<keyword evidence="1" id="KW-0067">ATP-binding</keyword>
<feature type="domain" description="DNA helicase Pif1-like DEAD-box helicase" evidence="2">
    <location>
        <begin position="48"/>
        <end position="254"/>
    </location>
</feature>
<keyword evidence="4" id="KW-1185">Reference proteome</keyword>
<keyword evidence="1" id="KW-0347">Helicase</keyword>
<sequence length="255" mass="28057">MEGFHTVFPATDTRKSGNAIHSNTFERMHNLLYVEALGADDPDFVPFNESQALVFNTIRDAALEENPVLGPRIYFADGPGGTGKTFVFNALLGRVSMKGEVAIAVTSSGTASLLLKGGRTAHYMFQIPLDFTTTTMCKMNPRSEIATFIKRAKIIVWDECSMVSKNLIETVNRSFQNILGNSAPFGGCFIVFGGDFCQVLPIIRGASRSTIISQCSNRASFWPQARSMRLTVNMRVQQALQSNDEILASELQHFA</sequence>
<keyword evidence="1" id="KW-0378">Hydrolase</keyword>
<dbReference type="PANTHER" id="PTHR10492">
    <property type="match status" value="1"/>
</dbReference>
<dbReference type="GO" id="GO:0043139">
    <property type="term" value="F:5'-3' DNA helicase activity"/>
    <property type="evidence" value="ECO:0007669"/>
    <property type="project" value="UniProtKB-EC"/>
</dbReference>
<reference evidence="3 4" key="1">
    <citation type="submission" date="2014-09" db="EMBL/GenBank/DDBJ databases">
        <authorList>
            <person name="Ellenberger Sabrina"/>
        </authorList>
    </citation>
    <scope>NUCLEOTIDE SEQUENCE [LARGE SCALE GENOMIC DNA]</scope>
    <source>
        <strain evidence="3 4">CBS 412.66</strain>
    </source>
</reference>
<dbReference type="Gene3D" id="3.40.50.300">
    <property type="entry name" value="P-loop containing nucleotide triphosphate hydrolases"/>
    <property type="match status" value="1"/>
</dbReference>
<proteinExistence type="inferred from homology"/>
<comment type="cofactor">
    <cofactor evidence="1">
        <name>Mg(2+)</name>
        <dbReference type="ChEBI" id="CHEBI:18420"/>
    </cofactor>
</comment>
<dbReference type="GO" id="GO:0005524">
    <property type="term" value="F:ATP binding"/>
    <property type="evidence" value="ECO:0007669"/>
    <property type="project" value="UniProtKB-KW"/>
</dbReference>
<evidence type="ECO:0000313" key="3">
    <source>
        <dbReference type="EMBL" id="CEP09853.1"/>
    </source>
</evidence>
<accession>A0A0B7N356</accession>
<protein>
    <recommendedName>
        <fullName evidence="1">ATP-dependent DNA helicase</fullName>
        <ecNumber evidence="1">5.6.2.3</ecNumber>
    </recommendedName>
</protein>
<dbReference type="EMBL" id="LN722501">
    <property type="protein sequence ID" value="CEP09853.1"/>
    <property type="molecule type" value="Genomic_DNA"/>
</dbReference>
<dbReference type="GO" id="GO:0016887">
    <property type="term" value="F:ATP hydrolysis activity"/>
    <property type="evidence" value="ECO:0007669"/>
    <property type="project" value="RHEA"/>
</dbReference>
<feature type="non-terminal residue" evidence="3">
    <location>
        <position position="255"/>
    </location>
</feature>
<keyword evidence="1" id="KW-0234">DNA repair</keyword>
<dbReference type="STRING" id="35722.A0A0B7N356"/>
<dbReference type="PANTHER" id="PTHR10492:SF57">
    <property type="entry name" value="ATP-DEPENDENT DNA HELICASE"/>
    <property type="match status" value="1"/>
</dbReference>
<dbReference type="GO" id="GO:0000723">
    <property type="term" value="P:telomere maintenance"/>
    <property type="evidence" value="ECO:0007669"/>
    <property type="project" value="InterPro"/>
</dbReference>
<dbReference type="SUPFAM" id="SSF52540">
    <property type="entry name" value="P-loop containing nucleoside triphosphate hydrolases"/>
    <property type="match status" value="1"/>
</dbReference>
<dbReference type="EC" id="5.6.2.3" evidence="1"/>
<dbReference type="InterPro" id="IPR010285">
    <property type="entry name" value="DNA_helicase_pif1-like_DEAD"/>
</dbReference>